<gene>
    <name evidence="11" type="ORF">HDA36_006100</name>
</gene>
<evidence type="ECO:0000259" key="10">
    <source>
        <dbReference type="SMART" id="SM00387"/>
    </source>
</evidence>
<evidence type="ECO:0000256" key="4">
    <source>
        <dbReference type="ARBA" id="ARBA00022679"/>
    </source>
</evidence>
<dbReference type="GO" id="GO:0005524">
    <property type="term" value="F:ATP binding"/>
    <property type="evidence" value="ECO:0007669"/>
    <property type="project" value="UniProtKB-KW"/>
</dbReference>
<keyword evidence="7" id="KW-0067">ATP-binding</keyword>
<dbReference type="CDD" id="cd16917">
    <property type="entry name" value="HATPase_UhpB-NarQ-NarX-like"/>
    <property type="match status" value="1"/>
</dbReference>
<dbReference type="GO" id="GO:0000155">
    <property type="term" value="F:phosphorelay sensor kinase activity"/>
    <property type="evidence" value="ECO:0007669"/>
    <property type="project" value="InterPro"/>
</dbReference>
<evidence type="ECO:0000313" key="12">
    <source>
        <dbReference type="Proteomes" id="UP000572635"/>
    </source>
</evidence>
<proteinExistence type="predicted"/>
<evidence type="ECO:0000256" key="5">
    <source>
        <dbReference type="ARBA" id="ARBA00022741"/>
    </source>
</evidence>
<evidence type="ECO:0000256" key="7">
    <source>
        <dbReference type="ARBA" id="ARBA00022840"/>
    </source>
</evidence>
<keyword evidence="4" id="KW-0808">Transferase</keyword>
<dbReference type="PANTHER" id="PTHR24421:SF10">
    <property type="entry name" value="NITRATE_NITRITE SENSOR PROTEIN NARQ"/>
    <property type="match status" value="1"/>
</dbReference>
<dbReference type="Pfam" id="PF07730">
    <property type="entry name" value="HisKA_3"/>
    <property type="match status" value="1"/>
</dbReference>
<keyword evidence="6 11" id="KW-0418">Kinase</keyword>
<evidence type="ECO:0000256" key="8">
    <source>
        <dbReference type="ARBA" id="ARBA00023012"/>
    </source>
</evidence>
<keyword evidence="12" id="KW-1185">Reference proteome</keyword>
<sequence length="403" mass="41228">MSSALRPGPRPVPLLPDLALAAGVAAIVAADTLLAALPSDLPPALRVLVVIAGPAALVLRKRAPRAVLAAEVVWTMVHLSTGGTGPIGALPALVAVYTAVDLGHWRFSAALVGPVLAVSLGTEIAAAEASAAAVLRENLLPVGWFVAAGVMGEAHRRRLAHTREVERRAAEAERTREEAALRRAGEERLRIARELHDSLTHSISVIKVQAGVAAHLARKRGEEVPGALLAIQEASGAAARELRSTLEVLRAPGGEDAPPAGGRVGLARLDELVGRARVSGLPVAVAVRGEPAGLPPAVDRAAFRIVQEALTNAVRHAGGGASASVLLEYRADGLGVLVEDDGRASPDAPPEPGTGLIGMRERVASIGGELSAGPGPGGGFRISAELPVRPRERAGSETPGGRA</sequence>
<protein>
    <recommendedName>
        <fullName evidence="2">histidine kinase</fullName>
        <ecNumber evidence="2">2.7.13.3</ecNumber>
    </recommendedName>
</protein>
<evidence type="ECO:0000256" key="1">
    <source>
        <dbReference type="ARBA" id="ARBA00000085"/>
    </source>
</evidence>
<comment type="catalytic activity">
    <reaction evidence="1">
        <text>ATP + protein L-histidine = ADP + protein N-phospho-L-histidine.</text>
        <dbReference type="EC" id="2.7.13.3"/>
    </reaction>
</comment>
<dbReference type="GO" id="GO:0016020">
    <property type="term" value="C:membrane"/>
    <property type="evidence" value="ECO:0007669"/>
    <property type="project" value="InterPro"/>
</dbReference>
<name>A0A7W8QSU4_9ACTN</name>
<evidence type="ECO:0000256" key="6">
    <source>
        <dbReference type="ARBA" id="ARBA00022777"/>
    </source>
</evidence>
<comment type="caution">
    <text evidence="11">The sequence shown here is derived from an EMBL/GenBank/DDBJ whole genome shotgun (WGS) entry which is preliminary data.</text>
</comment>
<dbReference type="SMART" id="SM00387">
    <property type="entry name" value="HATPase_c"/>
    <property type="match status" value="1"/>
</dbReference>
<dbReference type="Pfam" id="PF02518">
    <property type="entry name" value="HATPase_c"/>
    <property type="match status" value="1"/>
</dbReference>
<keyword evidence="8" id="KW-0902">Two-component regulatory system</keyword>
<keyword evidence="5" id="KW-0547">Nucleotide-binding</keyword>
<dbReference type="EC" id="2.7.13.3" evidence="2"/>
<dbReference type="InterPro" id="IPR011712">
    <property type="entry name" value="Sig_transdc_His_kin_sub3_dim/P"/>
</dbReference>
<feature type="region of interest" description="Disordered" evidence="9">
    <location>
        <begin position="367"/>
        <end position="403"/>
    </location>
</feature>
<dbReference type="InterPro" id="IPR036890">
    <property type="entry name" value="HATPase_C_sf"/>
</dbReference>
<dbReference type="EMBL" id="JACHDB010000002">
    <property type="protein sequence ID" value="MBB5435952.1"/>
    <property type="molecule type" value="Genomic_DNA"/>
</dbReference>
<accession>A0A7W8QSU4</accession>
<dbReference type="InterPro" id="IPR050482">
    <property type="entry name" value="Sensor_HK_TwoCompSys"/>
</dbReference>
<dbReference type="SUPFAM" id="SSF55874">
    <property type="entry name" value="ATPase domain of HSP90 chaperone/DNA topoisomerase II/histidine kinase"/>
    <property type="match status" value="1"/>
</dbReference>
<dbReference type="InterPro" id="IPR003594">
    <property type="entry name" value="HATPase_dom"/>
</dbReference>
<dbReference type="Proteomes" id="UP000572635">
    <property type="component" value="Unassembled WGS sequence"/>
</dbReference>
<evidence type="ECO:0000256" key="2">
    <source>
        <dbReference type="ARBA" id="ARBA00012438"/>
    </source>
</evidence>
<reference evidence="11 12" key="1">
    <citation type="submission" date="2020-08" db="EMBL/GenBank/DDBJ databases">
        <title>Sequencing the genomes of 1000 actinobacteria strains.</title>
        <authorList>
            <person name="Klenk H.-P."/>
        </authorList>
    </citation>
    <scope>NUCLEOTIDE SEQUENCE [LARGE SCALE GENOMIC DNA]</scope>
    <source>
        <strain evidence="11 12">DSM 44551</strain>
    </source>
</reference>
<dbReference type="Gene3D" id="1.20.5.1930">
    <property type="match status" value="1"/>
</dbReference>
<organism evidence="11 12">
    <name type="scientific">Nocardiopsis composta</name>
    <dbReference type="NCBI Taxonomy" id="157465"/>
    <lineage>
        <taxon>Bacteria</taxon>
        <taxon>Bacillati</taxon>
        <taxon>Actinomycetota</taxon>
        <taxon>Actinomycetes</taxon>
        <taxon>Streptosporangiales</taxon>
        <taxon>Nocardiopsidaceae</taxon>
        <taxon>Nocardiopsis</taxon>
    </lineage>
</organism>
<dbReference type="Gene3D" id="3.30.565.10">
    <property type="entry name" value="Histidine kinase-like ATPase, C-terminal domain"/>
    <property type="match status" value="1"/>
</dbReference>
<keyword evidence="3" id="KW-0597">Phosphoprotein</keyword>
<dbReference type="PANTHER" id="PTHR24421">
    <property type="entry name" value="NITRATE/NITRITE SENSOR PROTEIN NARX-RELATED"/>
    <property type="match status" value="1"/>
</dbReference>
<dbReference type="AlphaFoldDB" id="A0A7W8QSU4"/>
<dbReference type="GO" id="GO:0046983">
    <property type="term" value="F:protein dimerization activity"/>
    <property type="evidence" value="ECO:0007669"/>
    <property type="project" value="InterPro"/>
</dbReference>
<feature type="domain" description="Histidine kinase/HSP90-like ATPase" evidence="10">
    <location>
        <begin position="297"/>
        <end position="390"/>
    </location>
</feature>
<evidence type="ECO:0000256" key="3">
    <source>
        <dbReference type="ARBA" id="ARBA00022553"/>
    </source>
</evidence>
<dbReference type="RefSeq" id="WP_184399161.1">
    <property type="nucleotide sequence ID" value="NZ_BAAAJD010000089.1"/>
</dbReference>
<evidence type="ECO:0000256" key="9">
    <source>
        <dbReference type="SAM" id="MobiDB-lite"/>
    </source>
</evidence>
<evidence type="ECO:0000313" key="11">
    <source>
        <dbReference type="EMBL" id="MBB5435952.1"/>
    </source>
</evidence>